<gene>
    <name evidence="3" type="ORF">ACH49W_31360</name>
</gene>
<dbReference type="SUPFAM" id="SSF51556">
    <property type="entry name" value="Metallo-dependent hydrolases"/>
    <property type="match status" value="1"/>
</dbReference>
<comment type="caution">
    <text evidence="3">The sequence shown here is derived from an EMBL/GenBank/DDBJ whole genome shotgun (WGS) entry which is preliminary data.</text>
</comment>
<evidence type="ECO:0000259" key="2">
    <source>
        <dbReference type="Pfam" id="PF04909"/>
    </source>
</evidence>
<evidence type="ECO:0000256" key="1">
    <source>
        <dbReference type="ARBA" id="ARBA00023239"/>
    </source>
</evidence>
<name>A0ABW7XA30_9NOCA</name>
<evidence type="ECO:0000313" key="3">
    <source>
        <dbReference type="EMBL" id="MFI2477884.1"/>
    </source>
</evidence>
<keyword evidence="4" id="KW-1185">Reference proteome</keyword>
<keyword evidence="1" id="KW-0456">Lyase</keyword>
<dbReference type="Pfam" id="PF04909">
    <property type="entry name" value="Amidohydro_2"/>
    <property type="match status" value="1"/>
</dbReference>
<dbReference type="EMBL" id="JBIRYO010000030">
    <property type="protein sequence ID" value="MFI2477884.1"/>
    <property type="molecule type" value="Genomic_DNA"/>
</dbReference>
<accession>A0ABW7XA30</accession>
<reference evidence="3 4" key="1">
    <citation type="submission" date="2024-10" db="EMBL/GenBank/DDBJ databases">
        <title>The Natural Products Discovery Center: Release of the First 8490 Sequenced Strains for Exploring Actinobacteria Biosynthetic Diversity.</title>
        <authorList>
            <person name="Kalkreuter E."/>
            <person name="Kautsar S.A."/>
            <person name="Yang D."/>
            <person name="Bader C.D."/>
            <person name="Teijaro C.N."/>
            <person name="Fluegel L."/>
            <person name="Davis C.M."/>
            <person name="Simpson J.R."/>
            <person name="Lauterbach L."/>
            <person name="Steele A.D."/>
            <person name="Gui C."/>
            <person name="Meng S."/>
            <person name="Li G."/>
            <person name="Viehrig K."/>
            <person name="Ye F."/>
            <person name="Su P."/>
            <person name="Kiefer A.F."/>
            <person name="Nichols A."/>
            <person name="Cepeda A.J."/>
            <person name="Yan W."/>
            <person name="Fan B."/>
            <person name="Jiang Y."/>
            <person name="Adhikari A."/>
            <person name="Zheng C.-J."/>
            <person name="Schuster L."/>
            <person name="Cowan T.M."/>
            <person name="Smanski M.J."/>
            <person name="Chevrette M.G."/>
            <person name="De Carvalho L.P.S."/>
            <person name="Shen B."/>
        </authorList>
    </citation>
    <scope>NUCLEOTIDE SEQUENCE [LARGE SCALE GENOMIC DNA]</scope>
    <source>
        <strain evidence="3 4">NPDC019275</strain>
    </source>
</reference>
<evidence type="ECO:0000313" key="4">
    <source>
        <dbReference type="Proteomes" id="UP001611415"/>
    </source>
</evidence>
<dbReference type="PANTHER" id="PTHR21240:SF28">
    <property type="entry name" value="ISO-OROTATE DECARBOXYLASE (EUROFUNG)"/>
    <property type="match status" value="1"/>
</dbReference>
<dbReference type="Gene3D" id="3.20.20.140">
    <property type="entry name" value="Metal-dependent hydrolases"/>
    <property type="match status" value="1"/>
</dbReference>
<proteinExistence type="predicted"/>
<sequence length="345" mass="36897">MSSNRIDVHQHLIPPIYLDALRAHGIDAPGGRELPEWTPEAALGLMAEAGIASAILSVSTPGTAFLADTAEAVELARAVNDYAAKLAAEHPGRFGFFATLPMPDVAAAAAEARRALDDLAADGVVLLGNSRGTYLGAEGQDDLFRVLDDRSAVVLVHPADLPAETVPGIPPFAADFLLDTTRAAYLLVRNGIRRRYPRIRFVLGHAGGFVPYAAHRMALSIVNQTGASPVDVLEDFASFYFDTALSASAAALPSLLAFAEPGHVLYGSDWPFAPEPAVHYFNAGLHEFPHLDESARRGIERTNAAALFPRFGTAAPLPEAPLLARARRRLKQRAFRAVARAATKR</sequence>
<dbReference type="Proteomes" id="UP001611415">
    <property type="component" value="Unassembled WGS sequence"/>
</dbReference>
<dbReference type="InterPro" id="IPR032466">
    <property type="entry name" value="Metal_Hydrolase"/>
</dbReference>
<organism evidence="3 4">
    <name type="scientific">Nocardia xishanensis</name>
    <dbReference type="NCBI Taxonomy" id="238964"/>
    <lineage>
        <taxon>Bacteria</taxon>
        <taxon>Bacillati</taxon>
        <taxon>Actinomycetota</taxon>
        <taxon>Actinomycetes</taxon>
        <taxon>Mycobacteriales</taxon>
        <taxon>Nocardiaceae</taxon>
        <taxon>Nocardia</taxon>
    </lineage>
</organism>
<dbReference type="InterPro" id="IPR032465">
    <property type="entry name" value="ACMSD"/>
</dbReference>
<dbReference type="InterPro" id="IPR006680">
    <property type="entry name" value="Amidohydro-rel"/>
</dbReference>
<feature type="domain" description="Amidohydrolase-related" evidence="2">
    <location>
        <begin position="6"/>
        <end position="309"/>
    </location>
</feature>
<protein>
    <submittedName>
        <fullName evidence="3">Amidohydrolase family protein</fullName>
    </submittedName>
</protein>
<dbReference type="PANTHER" id="PTHR21240">
    <property type="entry name" value="2-AMINO-3-CARBOXYLMUCONATE-6-SEMIALDEHYDE DECARBOXYLASE"/>
    <property type="match status" value="1"/>
</dbReference>
<dbReference type="RefSeq" id="WP_364827578.1">
    <property type="nucleotide sequence ID" value="NZ_JBFAYM010000029.1"/>
</dbReference>